<feature type="compositionally biased region" description="Low complexity" evidence="1">
    <location>
        <begin position="200"/>
        <end position="215"/>
    </location>
</feature>
<dbReference type="AlphaFoldDB" id="A0AAW0EPY4"/>
<keyword evidence="3" id="KW-1185">Reference proteome</keyword>
<feature type="region of interest" description="Disordered" evidence="1">
    <location>
        <begin position="128"/>
        <end position="159"/>
    </location>
</feature>
<feature type="region of interest" description="Disordered" evidence="1">
    <location>
        <begin position="456"/>
        <end position="496"/>
    </location>
</feature>
<evidence type="ECO:0000313" key="3">
    <source>
        <dbReference type="Proteomes" id="UP001430356"/>
    </source>
</evidence>
<dbReference type="Proteomes" id="UP001430356">
    <property type="component" value="Unassembled WGS sequence"/>
</dbReference>
<evidence type="ECO:0008006" key="4">
    <source>
        <dbReference type="Google" id="ProtNLM"/>
    </source>
</evidence>
<comment type="caution">
    <text evidence="2">The sequence shown here is derived from an EMBL/GenBank/DDBJ whole genome shotgun (WGS) entry which is preliminary data.</text>
</comment>
<feature type="compositionally biased region" description="Low complexity" evidence="1">
    <location>
        <begin position="11"/>
        <end position="25"/>
    </location>
</feature>
<feature type="region of interest" description="Disordered" evidence="1">
    <location>
        <begin position="276"/>
        <end position="332"/>
    </location>
</feature>
<feature type="region of interest" description="Disordered" evidence="1">
    <location>
        <begin position="1"/>
        <end position="30"/>
    </location>
</feature>
<feature type="compositionally biased region" description="Polar residues" evidence="1">
    <location>
        <begin position="364"/>
        <end position="380"/>
    </location>
</feature>
<feature type="region of interest" description="Disordered" evidence="1">
    <location>
        <begin position="364"/>
        <end position="406"/>
    </location>
</feature>
<feature type="compositionally biased region" description="Low complexity" evidence="1">
    <location>
        <begin position="529"/>
        <end position="562"/>
    </location>
</feature>
<evidence type="ECO:0000256" key="1">
    <source>
        <dbReference type="SAM" id="MobiDB-lite"/>
    </source>
</evidence>
<sequence length="650" mass="67633">METQWLHESTRSASTPSVVAVSTTQPPAPPVDVAGDDEVTILSAFSPPALASVTVPDHMLPAGDNSAAPLVFTVDCTPVAATVDAGIAEAVVVDSTTLCVEDTPVVSAADETQSAVVILGEPSLDDFLSAPPSRAATHEHRAEVSAVDGEPEAHGHTDGDDVAEARADALQDKYSATCEWVESLPPSTSAETLPDAVMDASPTSTTPMSATTTAGGKKKRGRGEDASNGGTGARKRLAQEKAVAAELQAAFKHSQRVLRKQGRSVNMRNVFAGPLSLPSSVSPPPHPSAADAESATASGASVTSPSLSRRGGSVFSPLSLVSPSSPSSSSAWSLGLVGELTSRFLANVQQQKRQKCEQMVSRELTQSQALSQTRSLTEPSRQCDDAEAALDGDAGEQRSTRMRAGGAAVNDFATPVDELVIGEEDNEAANWMPADPSSPNSPHVRRMVLRDAGGGDEAVLLGASSSEEGGLPSLSATSVESRRAEAEEASQQQEQVVKALARKHEIWKLRQRQRRAQEQVESDERAKAMQHQQQQASAAKKPASAATSSSVRAAPGEAESAPSPLLSGLLRIAPAAMMDAHALHSGGGGGGPVAGARSIQSAKLSAGDISMIRRLNNFDNTSTQRVVVFGTAASRSAKEESSQQQQQQQH</sequence>
<proteinExistence type="predicted"/>
<protein>
    <recommendedName>
        <fullName evidence="4">GPI-anchored surface protein</fullName>
    </recommendedName>
</protein>
<feature type="compositionally biased region" description="Low complexity" evidence="1">
    <location>
        <begin position="311"/>
        <end position="332"/>
    </location>
</feature>
<dbReference type="EMBL" id="JAECZO010000060">
    <property type="protein sequence ID" value="KAK7195706.1"/>
    <property type="molecule type" value="Genomic_DNA"/>
</dbReference>
<feature type="region of interest" description="Disordered" evidence="1">
    <location>
        <begin position="182"/>
        <end position="239"/>
    </location>
</feature>
<gene>
    <name evidence="2" type="ORF">NESM_000500900</name>
</gene>
<evidence type="ECO:0000313" key="2">
    <source>
        <dbReference type="EMBL" id="KAK7195706.1"/>
    </source>
</evidence>
<feature type="region of interest" description="Disordered" evidence="1">
    <location>
        <begin position="518"/>
        <end position="562"/>
    </location>
</feature>
<reference evidence="2 3" key="1">
    <citation type="journal article" date="2021" name="MBio">
        <title>A New Model Trypanosomatid, Novymonas esmeraldas: Genomic Perception of Its 'Candidatus Pandoraea novymonadis' Endosymbiont.</title>
        <authorList>
            <person name="Zakharova A."/>
            <person name="Saura A."/>
            <person name="Butenko A."/>
            <person name="Podesvova L."/>
            <person name="Warmusova S."/>
            <person name="Kostygov A.Y."/>
            <person name="Nenarokova A."/>
            <person name="Lukes J."/>
            <person name="Opperdoes F.R."/>
            <person name="Yurchenko V."/>
        </authorList>
    </citation>
    <scope>NUCLEOTIDE SEQUENCE [LARGE SCALE GENOMIC DNA]</scope>
    <source>
        <strain evidence="2 3">E262AT.01</strain>
    </source>
</reference>
<feature type="compositionally biased region" description="Acidic residues" evidence="1">
    <location>
        <begin position="385"/>
        <end position="394"/>
    </location>
</feature>
<accession>A0AAW0EPY4</accession>
<name>A0AAW0EPY4_9TRYP</name>
<feature type="compositionally biased region" description="Basic and acidic residues" evidence="1">
    <location>
        <begin position="518"/>
        <end position="527"/>
    </location>
</feature>
<feature type="compositionally biased region" description="Low complexity" evidence="1">
    <location>
        <begin position="460"/>
        <end position="479"/>
    </location>
</feature>
<organism evidence="2 3">
    <name type="scientific">Novymonas esmeraldas</name>
    <dbReference type="NCBI Taxonomy" id="1808958"/>
    <lineage>
        <taxon>Eukaryota</taxon>
        <taxon>Discoba</taxon>
        <taxon>Euglenozoa</taxon>
        <taxon>Kinetoplastea</taxon>
        <taxon>Metakinetoplastina</taxon>
        <taxon>Trypanosomatida</taxon>
        <taxon>Trypanosomatidae</taxon>
        <taxon>Novymonas</taxon>
    </lineage>
</organism>
<feature type="compositionally biased region" description="Low complexity" evidence="1">
    <location>
        <begin position="288"/>
        <end position="301"/>
    </location>
</feature>